<dbReference type="InterPro" id="IPR050640">
    <property type="entry name" value="Bact_2-comp_sensor_kinase"/>
</dbReference>
<evidence type="ECO:0000313" key="4">
    <source>
        <dbReference type="Proteomes" id="UP000248745"/>
    </source>
</evidence>
<dbReference type="InterPro" id="IPR036890">
    <property type="entry name" value="HATPase_C_sf"/>
</dbReference>
<gene>
    <name evidence="3" type="ORF">DN068_01000</name>
</gene>
<feature type="domain" description="Signal transduction histidine kinase internal region" evidence="2">
    <location>
        <begin position="724"/>
        <end position="801"/>
    </location>
</feature>
<dbReference type="RefSeq" id="WP_110997012.1">
    <property type="nucleotide sequence ID" value="NZ_QKTW01000002.1"/>
</dbReference>
<keyword evidence="1" id="KW-0472">Membrane</keyword>
<keyword evidence="1" id="KW-1133">Transmembrane helix</keyword>
<protein>
    <recommendedName>
        <fullName evidence="2">Signal transduction histidine kinase internal region domain-containing protein</fullName>
    </recommendedName>
</protein>
<dbReference type="PANTHER" id="PTHR34220:SF7">
    <property type="entry name" value="SENSOR HISTIDINE KINASE YPDA"/>
    <property type="match status" value="1"/>
</dbReference>
<dbReference type="SUPFAM" id="SSF55874">
    <property type="entry name" value="ATPase domain of HSP90 chaperone/DNA topoisomerase II/histidine kinase"/>
    <property type="match status" value="1"/>
</dbReference>
<accession>A0A2W2BMW9</accession>
<reference evidence="3 4" key="1">
    <citation type="submission" date="2018-06" db="EMBL/GenBank/DDBJ databases">
        <title>Mucibacter soli gen. nov., sp. nov., a new member of the family Chitinophagaceae producing mucin.</title>
        <authorList>
            <person name="Kim M.-K."/>
            <person name="Park S."/>
            <person name="Kim T.-S."/>
            <person name="Joung Y."/>
            <person name="Han J.-H."/>
            <person name="Kim S.B."/>
        </authorList>
    </citation>
    <scope>NUCLEOTIDE SEQUENCE [LARGE SCALE GENOMIC DNA]</scope>
    <source>
        <strain evidence="3 4">R1-15</strain>
    </source>
</reference>
<dbReference type="InterPro" id="IPR013783">
    <property type="entry name" value="Ig-like_fold"/>
</dbReference>
<dbReference type="GO" id="GO:0016020">
    <property type="term" value="C:membrane"/>
    <property type="evidence" value="ECO:0007669"/>
    <property type="project" value="InterPro"/>
</dbReference>
<comment type="caution">
    <text evidence="3">The sequence shown here is derived from an EMBL/GenBank/DDBJ whole genome shotgun (WGS) entry which is preliminary data.</text>
</comment>
<dbReference type="AlphaFoldDB" id="A0A2W2BMW9"/>
<proteinExistence type="predicted"/>
<dbReference type="Gene3D" id="2.60.40.10">
    <property type="entry name" value="Immunoglobulins"/>
    <property type="match status" value="1"/>
</dbReference>
<dbReference type="InterPro" id="IPR015943">
    <property type="entry name" value="WD40/YVTN_repeat-like_dom_sf"/>
</dbReference>
<dbReference type="Gene3D" id="2.130.10.10">
    <property type="entry name" value="YVTN repeat-like/Quinoprotein amine dehydrogenase"/>
    <property type="match status" value="1"/>
</dbReference>
<evidence type="ECO:0000256" key="1">
    <source>
        <dbReference type="SAM" id="Phobius"/>
    </source>
</evidence>
<dbReference type="Pfam" id="PF06580">
    <property type="entry name" value="His_kinase"/>
    <property type="match status" value="1"/>
</dbReference>
<dbReference type="GO" id="GO:0000155">
    <property type="term" value="F:phosphorelay sensor kinase activity"/>
    <property type="evidence" value="ECO:0007669"/>
    <property type="project" value="InterPro"/>
</dbReference>
<sequence length="931" mass="108008">MPDNEVFGFGEDKYNRLWMSTFNGSLCYYKDGIIHTERDKPFLRIPRKVAFIASIMNEYDGSVTIKFYQSSSFANIIGETIHLFDAKQVNEAPLKFMQVRKVAPDKYEITGSTETFIWDTSGRVTNTRQNAYSFCGTFPMNDRIYLVDTTYTVVSNNRMLVHVPTPANTSIIAVFEDSIHHKTMVGTYNGLRIFPEDRLLFQDHIISSITPDRSGNYWISTTNAGVFCLNAGYTHYRTFDNPDKTLVKYARILKGQLYFLTQKGNIYTIKNDSIRQLFNISQYKSDFNKRHTEYPYYEQDGEQLKKRIISSARRIHEEPNNASIAAYLDTNLNFYHISGWDNLILDKLNSQTASVKTRLPFKYKGAMKNITVTDSAIYIKAYVEIFYISRRAWEKQDPYAFHLVQPNKKRERLFGWAQDHDGGIWFSTVDSLYKIRDSTITVQKEYGAPGLRKFGIWNGFLMGYKHDNTLQICHLDANRKLVIDTSINGSSIWDDFYQIDSTHILISSNDKYRMVTLTHPGRKDGFHIQTVESRFIPVQSEFVCADSNVSYFFNNGTITRLDTKRLFDAPAQPVVYFLSLQTKNKIYSASQNGPITIPYSDANDIQLNYIPLSYSGGDLRCEYSISQDSTTNWRSIDEATINLYLTRSGNYYVRVRARTLSDSYSPVAILQFTIQKPFWTTWWFILIASVIVVVLIWWTTFSIARGMLRKKQKAYEADMKYQRMEFKALNALMNPHFIFNTLNNIQNLFKNQQNKADEYFVTFSRLIRQNMQNVTKDTISLEQELNLVANYLKLEKLRFDEFVNYKIDVDPELDLDNIFIPPLLIQPLVENAIRHGLLPKQSMDNLVTVHVYEKEKSLFIEITDNGVGLSGKSSHIDPQHESLGLSNLRKRIEHMNRTRTEKMTFDLIEQKDEKGRIGGTLARIEIASDRW</sequence>
<feature type="transmembrane region" description="Helical" evidence="1">
    <location>
        <begin position="682"/>
        <end position="704"/>
    </location>
</feature>
<dbReference type="EMBL" id="QKTW01000002">
    <property type="protein sequence ID" value="PZF74806.1"/>
    <property type="molecule type" value="Genomic_DNA"/>
</dbReference>
<dbReference type="InterPro" id="IPR010559">
    <property type="entry name" value="Sig_transdc_His_kin_internal"/>
</dbReference>
<evidence type="ECO:0000313" key="3">
    <source>
        <dbReference type="EMBL" id="PZF74806.1"/>
    </source>
</evidence>
<organism evidence="3 4">
    <name type="scientific">Taibaiella soli</name>
    <dbReference type="NCBI Taxonomy" id="1649169"/>
    <lineage>
        <taxon>Bacteria</taxon>
        <taxon>Pseudomonadati</taxon>
        <taxon>Bacteroidota</taxon>
        <taxon>Chitinophagia</taxon>
        <taxon>Chitinophagales</taxon>
        <taxon>Chitinophagaceae</taxon>
        <taxon>Taibaiella</taxon>
    </lineage>
</organism>
<name>A0A2W2BMW9_9BACT</name>
<dbReference type="Proteomes" id="UP000248745">
    <property type="component" value="Unassembled WGS sequence"/>
</dbReference>
<keyword evidence="4" id="KW-1185">Reference proteome</keyword>
<evidence type="ECO:0000259" key="2">
    <source>
        <dbReference type="Pfam" id="PF06580"/>
    </source>
</evidence>
<dbReference type="Gene3D" id="3.30.565.10">
    <property type="entry name" value="Histidine kinase-like ATPase, C-terminal domain"/>
    <property type="match status" value="1"/>
</dbReference>
<dbReference type="PANTHER" id="PTHR34220">
    <property type="entry name" value="SENSOR HISTIDINE KINASE YPDA"/>
    <property type="match status" value="1"/>
</dbReference>
<keyword evidence="1" id="KW-0812">Transmembrane</keyword>